<dbReference type="SUPFAM" id="SSF55347">
    <property type="entry name" value="Glyceraldehyde-3-phosphate dehydrogenase-like, C-terminal domain"/>
    <property type="match status" value="1"/>
</dbReference>
<dbReference type="InterPro" id="IPR000683">
    <property type="entry name" value="Gfo/Idh/MocA-like_OxRdtase_N"/>
</dbReference>
<evidence type="ECO:0000313" key="2">
    <source>
        <dbReference type="EMBL" id="KRK81666.1"/>
    </source>
</evidence>
<reference evidence="2 3" key="1">
    <citation type="journal article" date="2015" name="Genome Announc.">
        <title>Expanding the biotechnology potential of lactobacilli through comparative genomics of 213 strains and associated genera.</title>
        <authorList>
            <person name="Sun Z."/>
            <person name="Harris H.M."/>
            <person name="McCann A."/>
            <person name="Guo C."/>
            <person name="Argimon S."/>
            <person name="Zhang W."/>
            <person name="Yang X."/>
            <person name="Jeffery I.B."/>
            <person name="Cooney J.C."/>
            <person name="Kagawa T.F."/>
            <person name="Liu W."/>
            <person name="Song Y."/>
            <person name="Salvetti E."/>
            <person name="Wrobel A."/>
            <person name="Rasinkangas P."/>
            <person name="Parkhill J."/>
            <person name="Rea M.C."/>
            <person name="O'Sullivan O."/>
            <person name="Ritari J."/>
            <person name="Douillard F.P."/>
            <person name="Paul Ross R."/>
            <person name="Yang R."/>
            <person name="Briner A.E."/>
            <person name="Felis G.E."/>
            <person name="de Vos W.M."/>
            <person name="Barrangou R."/>
            <person name="Klaenhammer T.R."/>
            <person name="Caufield P.W."/>
            <person name="Cui Y."/>
            <person name="Zhang H."/>
            <person name="O'Toole P.W."/>
        </authorList>
    </citation>
    <scope>NUCLEOTIDE SEQUENCE [LARGE SCALE GENOMIC DNA]</scope>
    <source>
        <strain evidence="2 3">DSM 19674</strain>
    </source>
</reference>
<sequence>MEKIGVIGLGNIAQKAYLPVMATLQNKYEWHLTTRNEAKGEMLEQKYGFKHFHQTLDQLIAEKPLAVFVHTPTQTHYQIIKQLLTAGINVYVDKPVSENLAEVEELYQLAVEKKLLLTCGFNRRFAPFDQQLKQIADKRTIVSEKIRENALQPTAFAIFDLMIHSVDTAVYLMDEPIQKVDNFLVTDDDNLEQGYITLTGAKSHVQVITNMVGGSNLEMTTVQGSKTRQVVTNLNLLQTYQTGAVTQTSRPDWENTLVTRGFDPITRAFLNAVTNDGENPVSPESAILSHKLCYDLVKTIEK</sequence>
<proteinExistence type="predicted"/>
<dbReference type="SUPFAM" id="SSF51735">
    <property type="entry name" value="NAD(P)-binding Rossmann-fold domains"/>
    <property type="match status" value="1"/>
</dbReference>
<dbReference type="InterPro" id="IPR036291">
    <property type="entry name" value="NAD(P)-bd_dom_sf"/>
</dbReference>
<comment type="caution">
    <text evidence="2">The sequence shown here is derived from an EMBL/GenBank/DDBJ whole genome shotgun (WGS) entry which is preliminary data.</text>
</comment>
<dbReference type="PANTHER" id="PTHR43708">
    <property type="entry name" value="CONSERVED EXPRESSED OXIDOREDUCTASE (EUROFUNG)"/>
    <property type="match status" value="1"/>
</dbReference>
<dbReference type="EMBL" id="AZDY01000042">
    <property type="protein sequence ID" value="KRK81666.1"/>
    <property type="molecule type" value="Genomic_DNA"/>
</dbReference>
<dbReference type="AlphaFoldDB" id="A0A0R1KNB6"/>
<dbReference type="GO" id="GO:0000166">
    <property type="term" value="F:nucleotide binding"/>
    <property type="evidence" value="ECO:0007669"/>
    <property type="project" value="InterPro"/>
</dbReference>
<evidence type="ECO:0000313" key="3">
    <source>
        <dbReference type="Proteomes" id="UP000051515"/>
    </source>
</evidence>
<dbReference type="PANTHER" id="PTHR43708:SF4">
    <property type="entry name" value="OXIDOREDUCTASE YCEM-RELATED"/>
    <property type="match status" value="1"/>
</dbReference>
<dbReference type="InterPro" id="IPR051317">
    <property type="entry name" value="Gfo/Idh/MocA_oxidoreduct"/>
</dbReference>
<dbReference type="STRING" id="1423788.FC78_GL000719"/>
<dbReference type="Gene3D" id="3.40.50.720">
    <property type="entry name" value="NAD(P)-binding Rossmann-like Domain"/>
    <property type="match status" value="1"/>
</dbReference>
<name>A0A0R1KNB6_9LACO</name>
<dbReference type="OrthoDB" id="9815825at2"/>
<protein>
    <submittedName>
        <fullName evidence="2">Putative oxidoreductase (Putative)</fullName>
    </submittedName>
</protein>
<feature type="domain" description="Gfo/Idh/MocA-like oxidoreductase N-terminal" evidence="1">
    <location>
        <begin position="3"/>
        <end position="121"/>
    </location>
</feature>
<dbReference type="RefSeq" id="WP_056955138.1">
    <property type="nucleotide sequence ID" value="NZ_AZDY01000042.1"/>
</dbReference>
<organism evidence="2 3">
    <name type="scientific">Companilactobacillus bobalius DSM 19674</name>
    <dbReference type="NCBI Taxonomy" id="1423788"/>
    <lineage>
        <taxon>Bacteria</taxon>
        <taxon>Bacillati</taxon>
        <taxon>Bacillota</taxon>
        <taxon>Bacilli</taxon>
        <taxon>Lactobacillales</taxon>
        <taxon>Lactobacillaceae</taxon>
        <taxon>Companilactobacillus</taxon>
        <taxon>Companilactobacillus bobalius</taxon>
    </lineage>
</organism>
<evidence type="ECO:0000259" key="1">
    <source>
        <dbReference type="Pfam" id="PF01408"/>
    </source>
</evidence>
<gene>
    <name evidence="2" type="ORF">FC78_GL000719</name>
</gene>
<accession>A0A0R1KNB6</accession>
<dbReference type="Proteomes" id="UP000051515">
    <property type="component" value="Unassembled WGS sequence"/>
</dbReference>
<dbReference type="PATRIC" id="fig|1423788.3.peg.733"/>
<dbReference type="Gene3D" id="3.30.360.10">
    <property type="entry name" value="Dihydrodipicolinate Reductase, domain 2"/>
    <property type="match status" value="1"/>
</dbReference>
<dbReference type="Pfam" id="PF01408">
    <property type="entry name" value="GFO_IDH_MocA"/>
    <property type="match status" value="1"/>
</dbReference>
<keyword evidence="3" id="KW-1185">Reference proteome</keyword>